<comment type="caution">
    <text evidence="1">The sequence shown here is derived from an EMBL/GenBank/DDBJ whole genome shotgun (WGS) entry which is preliminary data.</text>
</comment>
<proteinExistence type="predicted"/>
<dbReference type="EMBL" id="NRSD01000041">
    <property type="protein sequence ID" value="MBK1646844.1"/>
    <property type="molecule type" value="Genomic_DNA"/>
</dbReference>
<organism evidence="1 2">
    <name type="scientific">Thiocapsa imhoffii</name>
    <dbReference type="NCBI Taxonomy" id="382777"/>
    <lineage>
        <taxon>Bacteria</taxon>
        <taxon>Pseudomonadati</taxon>
        <taxon>Pseudomonadota</taxon>
        <taxon>Gammaproteobacteria</taxon>
        <taxon>Chromatiales</taxon>
        <taxon>Chromatiaceae</taxon>
        <taxon>Thiocapsa</taxon>
    </lineage>
</organism>
<dbReference type="AlphaFoldDB" id="A0A9X0WLD1"/>
<name>A0A9X0WLD1_9GAMM</name>
<evidence type="ECO:0000313" key="2">
    <source>
        <dbReference type="Proteomes" id="UP001138802"/>
    </source>
</evidence>
<protein>
    <submittedName>
        <fullName evidence="1">Uncharacterized protein</fullName>
    </submittedName>
</protein>
<evidence type="ECO:0000313" key="1">
    <source>
        <dbReference type="EMBL" id="MBK1646844.1"/>
    </source>
</evidence>
<keyword evidence="2" id="KW-1185">Reference proteome</keyword>
<accession>A0A9X0WLD1</accession>
<dbReference type="Proteomes" id="UP001138802">
    <property type="component" value="Unassembled WGS sequence"/>
</dbReference>
<dbReference type="RefSeq" id="WP_200389672.1">
    <property type="nucleotide sequence ID" value="NZ_NRSD01000041.1"/>
</dbReference>
<sequence length="197" mass="23647">MYDFPETEKKLRSRIMSYKASLLKEKKKFGYVDDGSGKRYLLFSLYFVLNDLREAKDYIQWYEKEFPDDIGEPIQKLCWALSLRRMGDQLEAKKMLAETMLSNLYIIPKLLGREIEEYDMWHSSSDQNIEYFGYLPKEVTDSITEADVQWLRQQYDSHELQHIRQRHIEIYHKLKSTKDIDERKRLLSESNSLLNAL</sequence>
<reference evidence="1 2" key="1">
    <citation type="journal article" date="2020" name="Microorganisms">
        <title>Osmotic Adaptation and Compatible Solute Biosynthesis of Phototrophic Bacteria as Revealed from Genome Analyses.</title>
        <authorList>
            <person name="Imhoff J.F."/>
            <person name="Rahn T."/>
            <person name="Kunzel S."/>
            <person name="Keller A."/>
            <person name="Neulinger S.C."/>
        </authorList>
    </citation>
    <scope>NUCLEOTIDE SEQUENCE [LARGE SCALE GENOMIC DNA]</scope>
    <source>
        <strain evidence="1 2">DSM 21303</strain>
    </source>
</reference>
<gene>
    <name evidence="1" type="ORF">CKO25_19845</name>
</gene>